<protein>
    <submittedName>
        <fullName evidence="3">P-loop containing nucleoside triphosphate hydrolases superfamily protein</fullName>
    </submittedName>
</protein>
<comment type="similarity">
    <text evidence="1">Belongs to the arsA ATPase family.</text>
</comment>
<comment type="caution">
    <text evidence="3">The sequence shown here is derived from an EMBL/GenBank/DDBJ whole genome shotgun (WGS) entry which is preliminary data.</text>
</comment>
<gene>
    <name evidence="3" type="ORF">Acr_00g0065790</name>
</gene>
<dbReference type="CDD" id="cd02035">
    <property type="entry name" value="ArsA"/>
    <property type="match status" value="1"/>
</dbReference>
<keyword evidence="3" id="KW-0378">Hydrolase</keyword>
<dbReference type="Proteomes" id="UP000585474">
    <property type="component" value="Unassembled WGS sequence"/>
</dbReference>
<evidence type="ECO:0000259" key="2">
    <source>
        <dbReference type="Pfam" id="PF02374"/>
    </source>
</evidence>
<dbReference type="GO" id="GO:0005524">
    <property type="term" value="F:ATP binding"/>
    <property type="evidence" value="ECO:0007669"/>
    <property type="project" value="InterPro"/>
</dbReference>
<dbReference type="PANTHER" id="PTHR10803:SF3">
    <property type="entry name" value="ATPASE GET3"/>
    <property type="match status" value="1"/>
</dbReference>
<dbReference type="SUPFAM" id="SSF52540">
    <property type="entry name" value="P-loop containing nucleoside triphosphate hydrolases"/>
    <property type="match status" value="1"/>
</dbReference>
<dbReference type="EMBL" id="BJWL01000339">
    <property type="protein sequence ID" value="GFS39954.1"/>
    <property type="molecule type" value="Genomic_DNA"/>
</dbReference>
<dbReference type="GO" id="GO:0071816">
    <property type="term" value="P:tail-anchored membrane protein insertion into ER membrane"/>
    <property type="evidence" value="ECO:0007669"/>
    <property type="project" value="TreeGrafter"/>
</dbReference>
<dbReference type="PANTHER" id="PTHR10803">
    <property type="entry name" value="ARSENICAL PUMP-DRIVING ATPASE ARSENITE-TRANSLOCATING ATPASE"/>
    <property type="match status" value="1"/>
</dbReference>
<dbReference type="AlphaFoldDB" id="A0A7J0DPX6"/>
<dbReference type="Pfam" id="PF02374">
    <property type="entry name" value="ArsA_ATPase"/>
    <property type="match status" value="1"/>
</dbReference>
<keyword evidence="4" id="KW-1185">Reference proteome</keyword>
<accession>A0A7J0DPX6</accession>
<evidence type="ECO:0000313" key="4">
    <source>
        <dbReference type="Proteomes" id="UP000585474"/>
    </source>
</evidence>
<organism evidence="3 4">
    <name type="scientific">Actinidia rufa</name>
    <dbReference type="NCBI Taxonomy" id="165716"/>
    <lineage>
        <taxon>Eukaryota</taxon>
        <taxon>Viridiplantae</taxon>
        <taxon>Streptophyta</taxon>
        <taxon>Embryophyta</taxon>
        <taxon>Tracheophyta</taxon>
        <taxon>Spermatophyta</taxon>
        <taxon>Magnoliopsida</taxon>
        <taxon>eudicotyledons</taxon>
        <taxon>Gunneridae</taxon>
        <taxon>Pentapetalae</taxon>
        <taxon>asterids</taxon>
        <taxon>Ericales</taxon>
        <taxon>Actinidiaceae</taxon>
        <taxon>Actinidia</taxon>
    </lineage>
</organism>
<dbReference type="GO" id="GO:0016887">
    <property type="term" value="F:ATP hydrolysis activity"/>
    <property type="evidence" value="ECO:0007669"/>
    <property type="project" value="InterPro"/>
</dbReference>
<dbReference type="InterPro" id="IPR025723">
    <property type="entry name" value="ArsA/GET3_ATPase-like"/>
</dbReference>
<dbReference type="InterPro" id="IPR016300">
    <property type="entry name" value="ATPase_ArsA/GET3"/>
</dbReference>
<dbReference type="GO" id="GO:0043529">
    <property type="term" value="C:GET complex"/>
    <property type="evidence" value="ECO:0007669"/>
    <property type="project" value="TreeGrafter"/>
</dbReference>
<evidence type="ECO:0000256" key="1">
    <source>
        <dbReference type="ARBA" id="ARBA00011040"/>
    </source>
</evidence>
<reference evidence="4" key="1">
    <citation type="submission" date="2019-07" db="EMBL/GenBank/DDBJ databases">
        <title>De Novo Assembly of kiwifruit Actinidia rufa.</title>
        <authorList>
            <person name="Sugita-Konishi S."/>
            <person name="Sato K."/>
            <person name="Mori E."/>
            <person name="Abe Y."/>
            <person name="Kisaki G."/>
            <person name="Hamano K."/>
            <person name="Suezawa K."/>
            <person name="Otani M."/>
            <person name="Fukuda T."/>
            <person name="Manabe T."/>
            <person name="Gomi K."/>
            <person name="Tabuchi M."/>
            <person name="Akimitsu K."/>
            <person name="Kataoka I."/>
        </authorList>
    </citation>
    <scope>NUCLEOTIDE SEQUENCE [LARGE SCALE GENOMIC DNA]</scope>
    <source>
        <strain evidence="4">cv. Fuchu</strain>
    </source>
</reference>
<proteinExistence type="inferred from homology"/>
<dbReference type="InterPro" id="IPR027417">
    <property type="entry name" value="P-loop_NTPase"/>
</dbReference>
<feature type="domain" description="ArsA/GET3 Anion-transporting ATPase-like" evidence="2">
    <location>
        <begin position="18"/>
        <end position="132"/>
    </location>
</feature>
<name>A0A7J0DPX6_9ERIC</name>
<sequence length="197" mass="21031">MDSPEGTIQNILGQESLKWVFVGGKGGVGKTTCSSILSILLSRVRSSVLIISTDPAHNLSDAFQQRFTKTPTLVNGFTNLYAMEVDPTVENEETSGGSDGMDGLLSDLSNAIPGIDEAMSFAEMLKWIEMANNQPVCIQSLYVCDALFITKSIDVLGCPGRGRGSLVWMVGRWSGEAQGEGLAPCITLLDMAHLGAQ</sequence>
<evidence type="ECO:0000313" key="3">
    <source>
        <dbReference type="EMBL" id="GFS39954.1"/>
    </source>
</evidence>
<dbReference type="OrthoDB" id="1770at2759"/>
<dbReference type="Gene3D" id="3.40.50.300">
    <property type="entry name" value="P-loop containing nucleotide triphosphate hydrolases"/>
    <property type="match status" value="1"/>
</dbReference>